<dbReference type="InterPro" id="IPR014001">
    <property type="entry name" value="Helicase_ATP-bd"/>
</dbReference>
<dbReference type="PROSITE" id="PS51192">
    <property type="entry name" value="HELICASE_ATP_BIND_1"/>
    <property type="match status" value="1"/>
</dbReference>
<dbReference type="SUPFAM" id="SSF52540">
    <property type="entry name" value="P-loop containing nucleoside triphosphate hydrolases"/>
    <property type="match status" value="1"/>
</dbReference>
<dbReference type="InterPro" id="IPR027417">
    <property type="entry name" value="P-loop_NTPase"/>
</dbReference>
<dbReference type="InterPro" id="IPR050699">
    <property type="entry name" value="RNA-DNA_Helicase"/>
</dbReference>
<evidence type="ECO:0000256" key="3">
    <source>
        <dbReference type="ARBA" id="ARBA00022806"/>
    </source>
</evidence>
<protein>
    <submittedName>
        <fullName evidence="8">RNA helicase</fullName>
    </submittedName>
</protein>
<proteinExistence type="predicted"/>
<evidence type="ECO:0000256" key="2">
    <source>
        <dbReference type="ARBA" id="ARBA00022801"/>
    </source>
</evidence>
<keyword evidence="3 8" id="KW-0347">Helicase</keyword>
<dbReference type="GO" id="GO:0016787">
    <property type="term" value="F:hydrolase activity"/>
    <property type="evidence" value="ECO:0007669"/>
    <property type="project" value="UniProtKB-KW"/>
</dbReference>
<evidence type="ECO:0000259" key="7">
    <source>
        <dbReference type="PROSITE" id="PS51194"/>
    </source>
</evidence>
<dbReference type="SMART" id="SM00490">
    <property type="entry name" value="HELICc"/>
    <property type="match status" value="1"/>
</dbReference>
<gene>
    <name evidence="8" type="ORF">A8F95_10005</name>
</gene>
<organism evidence="8 9">
    <name type="scientific">Pseudobacillus wudalianchiensis</name>
    <dbReference type="NCBI Taxonomy" id="1743143"/>
    <lineage>
        <taxon>Bacteria</taxon>
        <taxon>Bacillati</taxon>
        <taxon>Bacillota</taxon>
        <taxon>Bacilli</taxon>
        <taxon>Bacillales</taxon>
        <taxon>Bacillaceae</taxon>
        <taxon>Pseudobacillus</taxon>
    </lineage>
</organism>
<dbReference type="InterPro" id="IPR055206">
    <property type="entry name" value="DEXQc_SUV3"/>
</dbReference>
<dbReference type="GO" id="GO:0004386">
    <property type="term" value="F:helicase activity"/>
    <property type="evidence" value="ECO:0007669"/>
    <property type="project" value="UniProtKB-KW"/>
</dbReference>
<keyword evidence="4" id="KW-0067">ATP-binding</keyword>
<dbReference type="PANTHER" id="PTHR12131">
    <property type="entry name" value="ATP-DEPENDENT RNA AND DNA HELICASE"/>
    <property type="match status" value="1"/>
</dbReference>
<evidence type="ECO:0000313" key="8">
    <source>
        <dbReference type="EMBL" id="OCA85022.1"/>
    </source>
</evidence>
<accession>A0A1B9AMC8</accession>
<evidence type="ECO:0000313" key="9">
    <source>
        <dbReference type="Proteomes" id="UP000092578"/>
    </source>
</evidence>
<dbReference type="Gene3D" id="1.20.272.40">
    <property type="match status" value="1"/>
</dbReference>
<feature type="domain" description="Helicase C-terminal" evidence="7">
    <location>
        <begin position="517"/>
        <end position="670"/>
    </location>
</feature>
<dbReference type="AlphaFoldDB" id="A0A1B9AMC8"/>
<name>A0A1B9AMC8_9BACI</name>
<reference evidence="9" key="1">
    <citation type="submission" date="2016-05" db="EMBL/GenBank/DDBJ databases">
        <authorList>
            <person name="Liu B."/>
            <person name="Wang J."/>
            <person name="Zhu Y."/>
            <person name="Liu G."/>
            <person name="Chen Q."/>
            <person name="Chen Z."/>
            <person name="Lan J."/>
            <person name="Che J."/>
            <person name="Ge C."/>
            <person name="Shi H."/>
            <person name="Pan Z."/>
            <person name="Liu X."/>
        </authorList>
    </citation>
    <scope>NUCLEOTIDE SEQUENCE [LARGE SCALE GENOMIC DNA]</scope>
    <source>
        <strain evidence="9">FJAT-27215</strain>
    </source>
</reference>
<sequence length="858" mass="100232">MNNFSNIYSDAISHTKQKVHDDLFAYLGNKDHMPLFKEYVKHRELYIQQIWLNVWLNKASNELTSKEKRTFLREKGFVTKDVAKKLINQLFRNEIRSYGPFDTMQWLNEKYGALSADSWRDLYEKARSCFLAEQDQKRQEKEKQAVHDLIETETEKLLGEKKELLYLSFRQAMAVRLEKDLQEQTRFYPIDPAALEEQLIEDGTFDAKDYETAGDFFTELTGGIEKSWNWEFEYETYHSLYEQHAAECVFDLALEEILSSLPDRLKEQYQQAYGEFLAADSLYDLVDHLLSGMVWEFFEELNEELVDHLLVIASMPHDEAVQQELYDQQRAEREQKKEKRLAEIKRRQDEEERQIEEIFGQAYHPPSERNVHYILHIGETNTGKTHRALQRMKKAESGLYLAPLRLLALEVYEKLNKEGIMCSLKTGEEEKVQPNARHASCTVEMFHEKDLYDVVVIDEAQMIADKDRGFSWYKAITGARAAEVHIIASRNMKNMLIQLLGDNEYELHEYSRDIPLKVEPAPFKLTDTAKGDALVCFSRKEVLETAAKLRRNRFSVSMIYGSMPPETRKKQMQQFIEGKTSVIVSTDAIGMGLNLPIQRIVFLKNEKFDGTRRRLLTSQEVKQIAGRAGRKGIYPVGKVAFTSDVKKMTYLLEKEDEPVRTFAIAPTAAVFERFQRYYRDLGIFFELWHRFKSPKGTKKAALSQERYLYEIIQGSEIEARMPMIDLYGFLHLPFSTKEPGMTKQWVATMQALVNGMDLPEPIVKRGNLEDLELSYKAIGLHLLFLYRLGRQTEAIYWERLRHMISDEVHKHLQSGETGKGKTCRMCGKKLPSHFRYQICDDCHVSKQKKKYGRKKKFS</sequence>
<dbReference type="PROSITE" id="PS51194">
    <property type="entry name" value="HELICASE_CTER"/>
    <property type="match status" value="1"/>
</dbReference>
<evidence type="ECO:0000259" key="6">
    <source>
        <dbReference type="PROSITE" id="PS51192"/>
    </source>
</evidence>
<dbReference type="EMBL" id="MAYT01000027">
    <property type="protein sequence ID" value="OCA85022.1"/>
    <property type="molecule type" value="Genomic_DNA"/>
</dbReference>
<keyword evidence="1" id="KW-0547">Nucleotide-binding</keyword>
<dbReference type="Pfam" id="PF22527">
    <property type="entry name" value="DEXQc_Suv3"/>
    <property type="match status" value="1"/>
</dbReference>
<feature type="domain" description="Helicase ATP-binding" evidence="6">
    <location>
        <begin position="365"/>
        <end position="583"/>
    </location>
</feature>
<dbReference type="Gene3D" id="3.40.50.300">
    <property type="entry name" value="P-loop containing nucleotide triphosphate hydrolases"/>
    <property type="match status" value="2"/>
</dbReference>
<comment type="caution">
    <text evidence="8">The sequence shown here is derived from an EMBL/GenBank/DDBJ whole genome shotgun (WGS) entry which is preliminary data.</text>
</comment>
<keyword evidence="9" id="KW-1185">Reference proteome</keyword>
<dbReference type="InterPro" id="IPR001650">
    <property type="entry name" value="Helicase_C-like"/>
</dbReference>
<dbReference type="GO" id="GO:0005524">
    <property type="term" value="F:ATP binding"/>
    <property type="evidence" value="ECO:0007669"/>
    <property type="project" value="UniProtKB-KW"/>
</dbReference>
<evidence type="ECO:0000256" key="1">
    <source>
        <dbReference type="ARBA" id="ARBA00022741"/>
    </source>
</evidence>
<dbReference type="PANTHER" id="PTHR12131:SF1">
    <property type="entry name" value="ATP-DEPENDENT RNA HELICASE SUPV3L1, MITOCHONDRIAL-RELATED"/>
    <property type="match status" value="1"/>
</dbReference>
<keyword evidence="2" id="KW-0378">Hydrolase</keyword>
<evidence type="ECO:0000256" key="4">
    <source>
        <dbReference type="ARBA" id="ARBA00022840"/>
    </source>
</evidence>
<dbReference type="Proteomes" id="UP000092578">
    <property type="component" value="Unassembled WGS sequence"/>
</dbReference>
<evidence type="ECO:0000256" key="5">
    <source>
        <dbReference type="SAM" id="Coils"/>
    </source>
</evidence>
<dbReference type="Pfam" id="PF00271">
    <property type="entry name" value="Helicase_C"/>
    <property type="match status" value="1"/>
</dbReference>
<keyword evidence="5" id="KW-0175">Coiled coil</keyword>
<feature type="coiled-coil region" evidence="5">
    <location>
        <begin position="332"/>
        <end position="361"/>
    </location>
</feature>